<proteinExistence type="predicted"/>
<evidence type="ECO:0008006" key="5">
    <source>
        <dbReference type="Google" id="ProtNLM"/>
    </source>
</evidence>
<evidence type="ECO:0000256" key="1">
    <source>
        <dbReference type="SAM" id="MobiDB-lite"/>
    </source>
</evidence>
<dbReference type="RefSeq" id="WP_005197566.1">
    <property type="nucleotide sequence ID" value="NZ_CP022580.1"/>
</dbReference>
<dbReference type="EMBL" id="JARUXG010000007">
    <property type="protein sequence ID" value="MDG6781900.1"/>
    <property type="molecule type" value="Genomic_DNA"/>
</dbReference>
<dbReference type="Proteomes" id="UP001195196">
    <property type="component" value="Unassembled WGS sequence"/>
</dbReference>
<dbReference type="KEGG" id="gru:GCWB2_18615"/>
<protein>
    <recommendedName>
        <fullName evidence="5">YbaB/EbfC family nucleoid-associated protein</fullName>
    </recommendedName>
</protein>
<reference evidence="3" key="2">
    <citation type="submission" date="2023-04" db="EMBL/GenBank/DDBJ databases">
        <title>Characterization and analysis of the complete genome of Gordonia rubripertincta 112, the degrader of aromatic and aliphatic compounds.</title>
        <authorList>
            <person name="Frantsuzova E."/>
            <person name="Bogun A."/>
            <person name="Delegan Y."/>
        </authorList>
    </citation>
    <scope>NUCLEOTIDE SEQUENCE</scope>
    <source>
        <strain evidence="3">112</strain>
    </source>
</reference>
<evidence type="ECO:0000313" key="3">
    <source>
        <dbReference type="EMBL" id="MDG6781900.1"/>
    </source>
</evidence>
<dbReference type="EMBL" id="JAFFGU010000011">
    <property type="protein sequence ID" value="MBM7279819.1"/>
    <property type="molecule type" value="Genomic_DNA"/>
</dbReference>
<evidence type="ECO:0000313" key="2">
    <source>
        <dbReference type="EMBL" id="MBM7279819.1"/>
    </source>
</evidence>
<feature type="region of interest" description="Disordered" evidence="1">
    <location>
        <begin position="103"/>
        <end position="128"/>
    </location>
</feature>
<sequence>MSYTEETAAHCDEARDGDDPWAVVHQFSQARSRSGGLAVRTTAQGLPVAVHIASTELDKHPELLAADILRLCKQSAMSAGIRLRENLLAAGVDRDLVNEMKLPQPEDLAAAEERDDEEADAMTSWLRR</sequence>
<dbReference type="AlphaFoldDB" id="A0AAW4G9F9"/>
<comment type="caution">
    <text evidence="2">The sequence shown here is derived from an EMBL/GenBank/DDBJ whole genome shotgun (WGS) entry which is preliminary data.</text>
</comment>
<evidence type="ECO:0000313" key="4">
    <source>
        <dbReference type="Proteomes" id="UP001195196"/>
    </source>
</evidence>
<organism evidence="2 4">
    <name type="scientific">Gordonia rubripertincta</name>
    <name type="common">Rhodococcus corallinus</name>
    <dbReference type="NCBI Taxonomy" id="36822"/>
    <lineage>
        <taxon>Bacteria</taxon>
        <taxon>Bacillati</taxon>
        <taxon>Actinomycetota</taxon>
        <taxon>Actinomycetes</taxon>
        <taxon>Mycobacteriales</taxon>
        <taxon>Gordoniaceae</taxon>
        <taxon>Gordonia</taxon>
    </lineage>
</organism>
<name>A0AAW4G9F9_GORRU</name>
<accession>A0AAW4G9F9</accession>
<gene>
    <name evidence="2" type="ORF">JTZ10_18900</name>
    <name evidence="3" type="ORF">QBL07_13780</name>
</gene>
<feature type="compositionally biased region" description="Acidic residues" evidence="1">
    <location>
        <begin position="109"/>
        <end position="120"/>
    </location>
</feature>
<reference evidence="2" key="1">
    <citation type="submission" date="2021-02" db="EMBL/GenBank/DDBJ databases">
        <title>Taxonomy, biology and ecology of Rhodococcus bacteria occurring in California pistachio and other woody hosts as revealed by genome sequence analyses.</title>
        <authorList>
            <person name="Riely B."/>
            <person name="Gai Y."/>
        </authorList>
    </citation>
    <scope>NUCLEOTIDE SEQUENCE</scope>
    <source>
        <strain evidence="2">BP-295</strain>
    </source>
</reference>